<dbReference type="Proteomes" id="UP000011568">
    <property type="component" value="Unassembled WGS sequence"/>
</dbReference>
<dbReference type="PATRIC" id="fig|931277.6.peg.2618"/>
<evidence type="ECO:0000256" key="1">
    <source>
        <dbReference type="SAM" id="MobiDB-lite"/>
    </source>
</evidence>
<comment type="caution">
    <text evidence="2">The sequence shown here is derived from an EMBL/GenBank/DDBJ whole genome shotgun (WGS) entry which is preliminary data.</text>
</comment>
<keyword evidence="3" id="KW-1185">Reference proteome</keyword>
<name>M0M3Q4_HALMO</name>
<evidence type="ECO:0008006" key="4">
    <source>
        <dbReference type="Google" id="ProtNLM"/>
    </source>
</evidence>
<evidence type="ECO:0000313" key="3">
    <source>
        <dbReference type="Proteomes" id="UP000011568"/>
    </source>
</evidence>
<feature type="region of interest" description="Disordered" evidence="1">
    <location>
        <begin position="26"/>
        <end position="111"/>
    </location>
</feature>
<feature type="compositionally biased region" description="Low complexity" evidence="1">
    <location>
        <begin position="32"/>
        <end position="111"/>
    </location>
</feature>
<reference evidence="2 3" key="1">
    <citation type="journal article" date="2014" name="PLoS Genet.">
        <title>Phylogenetically driven sequencing of extremely halophilic archaea reveals strategies for static and dynamic osmo-response.</title>
        <authorList>
            <person name="Becker E.A."/>
            <person name="Seitzer P.M."/>
            <person name="Tritt A."/>
            <person name="Larsen D."/>
            <person name="Krusor M."/>
            <person name="Yao A.I."/>
            <person name="Wu D."/>
            <person name="Madern D."/>
            <person name="Eisen J.A."/>
            <person name="Darling A.E."/>
            <person name="Facciotti M.T."/>
        </authorList>
    </citation>
    <scope>NUCLEOTIDE SEQUENCE [LARGE SCALE GENOMIC DNA]</scope>
    <source>
        <strain evidence="2 3">DSM 1307</strain>
    </source>
</reference>
<evidence type="ECO:0000313" key="2">
    <source>
        <dbReference type="EMBL" id="EMA40341.1"/>
    </source>
</evidence>
<protein>
    <recommendedName>
        <fullName evidence="4">Lipoprotein</fullName>
    </recommendedName>
</protein>
<organism evidence="2 3">
    <name type="scientific">Halococcus morrhuae DSM 1307</name>
    <dbReference type="NCBI Taxonomy" id="931277"/>
    <lineage>
        <taxon>Archaea</taxon>
        <taxon>Methanobacteriati</taxon>
        <taxon>Methanobacteriota</taxon>
        <taxon>Stenosarchaea group</taxon>
        <taxon>Halobacteria</taxon>
        <taxon>Halobacteriales</taxon>
        <taxon>Halococcaceae</taxon>
        <taxon>Halococcus</taxon>
    </lineage>
</organism>
<dbReference type="EMBL" id="AOMC01000152">
    <property type="protein sequence ID" value="EMA40341.1"/>
    <property type="molecule type" value="Genomic_DNA"/>
</dbReference>
<dbReference type="RefSeq" id="WP_004055470.1">
    <property type="nucleotide sequence ID" value="NZ_AOMC01000152.1"/>
</dbReference>
<dbReference type="AlphaFoldDB" id="M0M3Q4"/>
<gene>
    <name evidence="2" type="ORF">C448_13356</name>
</gene>
<sequence>MTRRVALTVVLAAMLLLAGCSQLATAPNEAGETTTVESNATTTDVTETAQTATATRAPTPTIQGQVATTTASSTPTATATPSPTATATSTATATPTPTAAATPTTTDTQTSTGEAKYVVIIGGEPDEKVNYRMTVTGSIERRGQSYGAPIDDSGVTQDPDLDIISGSTVAGRLGGGGDAYRITGEITDFEGGDDVEVYVDGEETDVDSE</sequence>
<accession>M0M3Q4</accession>
<proteinExistence type="predicted"/>
<dbReference type="PROSITE" id="PS51257">
    <property type="entry name" value="PROKAR_LIPOPROTEIN"/>
    <property type="match status" value="1"/>
</dbReference>